<gene>
    <name evidence="1" type="ORF">S01H1_54521</name>
</gene>
<comment type="caution">
    <text evidence="1">The sequence shown here is derived from an EMBL/GenBank/DDBJ whole genome shotgun (WGS) entry which is preliminary data.</text>
</comment>
<evidence type="ECO:0000313" key="1">
    <source>
        <dbReference type="EMBL" id="GAG17935.1"/>
    </source>
</evidence>
<reference evidence="1" key="1">
    <citation type="journal article" date="2014" name="Front. Microbiol.">
        <title>High frequency of phylogenetically diverse reductive dehalogenase-homologous genes in deep subseafloor sedimentary metagenomes.</title>
        <authorList>
            <person name="Kawai M."/>
            <person name="Futagami T."/>
            <person name="Toyoda A."/>
            <person name="Takaki Y."/>
            <person name="Nishi S."/>
            <person name="Hori S."/>
            <person name="Arai W."/>
            <person name="Tsubouchi T."/>
            <person name="Morono Y."/>
            <person name="Uchiyama I."/>
            <person name="Ito T."/>
            <person name="Fujiyama A."/>
            <person name="Inagaki F."/>
            <person name="Takami H."/>
        </authorList>
    </citation>
    <scope>NUCLEOTIDE SEQUENCE</scope>
    <source>
        <strain evidence="1">Expedition CK06-06</strain>
    </source>
</reference>
<protein>
    <submittedName>
        <fullName evidence="1">Uncharacterized protein</fullName>
    </submittedName>
</protein>
<proteinExistence type="predicted"/>
<feature type="non-terminal residue" evidence="1">
    <location>
        <position position="182"/>
    </location>
</feature>
<accession>X0VI45</accession>
<dbReference type="EMBL" id="BARS01035385">
    <property type="protein sequence ID" value="GAG17935.1"/>
    <property type="molecule type" value="Genomic_DNA"/>
</dbReference>
<organism evidence="1">
    <name type="scientific">marine sediment metagenome</name>
    <dbReference type="NCBI Taxonomy" id="412755"/>
    <lineage>
        <taxon>unclassified sequences</taxon>
        <taxon>metagenomes</taxon>
        <taxon>ecological metagenomes</taxon>
    </lineage>
</organism>
<name>X0VI45_9ZZZZ</name>
<dbReference type="AlphaFoldDB" id="X0VI45"/>
<sequence length="182" mass="20287">MAYAMYVTCRTEEQAERLRRAGYHVTIVPSNSPPRQSAPRAPARQDSAKSYAYALADLKASVDGRRLGRQFAHDACVLARHLGITVQYVPLAQLQHGDRPLITITGGLWRIPGQPPVAQLADTLDGREAAMILAHEIGHFLDFPDERLCDQFAAAFLRPDDSDTPAARWKAMDDECIRHARR</sequence>